<dbReference type="InterPro" id="IPR020843">
    <property type="entry name" value="ER"/>
</dbReference>
<dbReference type="SMART" id="SM00829">
    <property type="entry name" value="PKS_ER"/>
    <property type="match status" value="1"/>
</dbReference>
<dbReference type="Gene3D" id="3.40.50.720">
    <property type="entry name" value="NAD(P)-binding Rossmann-like Domain"/>
    <property type="match status" value="1"/>
</dbReference>
<dbReference type="Proteomes" id="UP000551501">
    <property type="component" value="Unassembled WGS sequence"/>
</dbReference>
<dbReference type="RefSeq" id="WP_183369321.1">
    <property type="nucleotide sequence ID" value="NZ_BAABHL010000105.1"/>
</dbReference>
<dbReference type="SUPFAM" id="SSF50129">
    <property type="entry name" value="GroES-like"/>
    <property type="match status" value="1"/>
</dbReference>
<dbReference type="InterPro" id="IPR052585">
    <property type="entry name" value="Lipid_raft_assoc_Zn_ADH"/>
</dbReference>
<dbReference type="PANTHER" id="PTHR43482:SF1">
    <property type="entry name" value="PROTEIN AST1-RELATED"/>
    <property type="match status" value="1"/>
</dbReference>
<dbReference type="PANTHER" id="PTHR43482">
    <property type="entry name" value="PROTEIN AST1-RELATED"/>
    <property type="match status" value="1"/>
</dbReference>
<dbReference type="CDD" id="cd05289">
    <property type="entry name" value="MDR_like_2"/>
    <property type="match status" value="1"/>
</dbReference>
<dbReference type="Pfam" id="PF05368">
    <property type="entry name" value="NmrA"/>
    <property type="match status" value="1"/>
</dbReference>
<sequence>MTDGQMLAVQFDEPGGLDVLRVREIARPVPGADEVIVAFEASVINPADVKIRSGQIPVRGGSLPVTLGYDLVGRIAAVGVDVTGLEVGTRVAAMSALAITGVGAWSEYVRLSAASVAPAPGEPEPAVLAQLPLAGLTAWQGIDALKLQAGDEVLVTGAAGAVGKLAVQVLLGRGHPVRALIRDTTQVGQVPAGVQVETDTPDAGSVDAILDTAGIDASTALRSGGRHITVVPGSAAEAAKLIITRESGEMLADLLDMVARGELRLDPTVRFGLRDVRAAHERLTQERLAKIRGGRIALVSRPIHSPVHSPQCADTN</sequence>
<protein>
    <submittedName>
        <fullName evidence="2">NADPH:quinone reductase-like Zn-dependent oxidoreductase</fullName>
    </submittedName>
</protein>
<evidence type="ECO:0000259" key="1">
    <source>
        <dbReference type="SMART" id="SM00829"/>
    </source>
</evidence>
<comment type="caution">
    <text evidence="2">The sequence shown here is derived from an EMBL/GenBank/DDBJ whole genome shotgun (WGS) entry which is preliminary data.</text>
</comment>
<dbReference type="InterPro" id="IPR008030">
    <property type="entry name" value="NmrA-like"/>
</dbReference>
<reference evidence="2 3" key="1">
    <citation type="submission" date="2020-08" db="EMBL/GenBank/DDBJ databases">
        <title>Sequencing the genomes of 1000 actinobacteria strains.</title>
        <authorList>
            <person name="Klenk H.-P."/>
        </authorList>
    </citation>
    <scope>NUCLEOTIDE SEQUENCE [LARGE SCALE GENOMIC DNA]</scope>
    <source>
        <strain evidence="2 3">DSM 45298</strain>
    </source>
</reference>
<name>A0A840EUW4_9ACTN</name>
<evidence type="ECO:0000313" key="3">
    <source>
        <dbReference type="Proteomes" id="UP000551501"/>
    </source>
</evidence>
<keyword evidence="3" id="KW-1185">Reference proteome</keyword>
<gene>
    <name evidence="2" type="ORF">BKA16_000655</name>
</gene>
<dbReference type="Pfam" id="PF08240">
    <property type="entry name" value="ADH_N"/>
    <property type="match status" value="1"/>
</dbReference>
<dbReference type="InterPro" id="IPR013154">
    <property type="entry name" value="ADH-like_N"/>
</dbReference>
<dbReference type="Gene3D" id="3.90.180.10">
    <property type="entry name" value="Medium-chain alcohol dehydrogenases, catalytic domain"/>
    <property type="match status" value="1"/>
</dbReference>
<dbReference type="AlphaFoldDB" id="A0A840EUW4"/>
<proteinExistence type="predicted"/>
<dbReference type="GO" id="GO:0016491">
    <property type="term" value="F:oxidoreductase activity"/>
    <property type="evidence" value="ECO:0007669"/>
    <property type="project" value="InterPro"/>
</dbReference>
<feature type="domain" description="Enoyl reductase (ER)" evidence="1">
    <location>
        <begin position="15"/>
        <end position="298"/>
    </location>
</feature>
<dbReference type="Pfam" id="PF13602">
    <property type="entry name" value="ADH_zinc_N_2"/>
    <property type="match status" value="1"/>
</dbReference>
<evidence type="ECO:0000313" key="2">
    <source>
        <dbReference type="EMBL" id="MBB4134103.1"/>
    </source>
</evidence>
<organism evidence="2 3">
    <name type="scientific">Gordonia humi</name>
    <dbReference type="NCBI Taxonomy" id="686429"/>
    <lineage>
        <taxon>Bacteria</taxon>
        <taxon>Bacillati</taxon>
        <taxon>Actinomycetota</taxon>
        <taxon>Actinomycetes</taxon>
        <taxon>Mycobacteriales</taxon>
        <taxon>Gordoniaceae</taxon>
        <taxon>Gordonia</taxon>
    </lineage>
</organism>
<dbReference type="SUPFAM" id="SSF51735">
    <property type="entry name" value="NAD(P)-binding Rossmann-fold domains"/>
    <property type="match status" value="1"/>
</dbReference>
<accession>A0A840EUW4</accession>
<dbReference type="InterPro" id="IPR011032">
    <property type="entry name" value="GroES-like_sf"/>
</dbReference>
<dbReference type="InterPro" id="IPR036291">
    <property type="entry name" value="NAD(P)-bd_dom_sf"/>
</dbReference>
<dbReference type="EMBL" id="JACIFP010000001">
    <property type="protein sequence ID" value="MBB4134103.1"/>
    <property type="molecule type" value="Genomic_DNA"/>
</dbReference>